<dbReference type="GO" id="GO:0006107">
    <property type="term" value="P:oxaloacetate metabolic process"/>
    <property type="evidence" value="ECO:0007669"/>
    <property type="project" value="TreeGrafter"/>
</dbReference>
<gene>
    <name evidence="7" type="primary">citE</name>
    <name evidence="7" type="ORF">NWFMUON74_64310</name>
</gene>
<dbReference type="RefSeq" id="WP_187685358.1">
    <property type="nucleotide sequence ID" value="NZ_AP023396.1"/>
</dbReference>
<dbReference type="AlphaFoldDB" id="A0A7G1KXA1"/>
<evidence type="ECO:0000256" key="2">
    <source>
        <dbReference type="ARBA" id="ARBA00022723"/>
    </source>
</evidence>
<proteinExistence type="predicted"/>
<name>A0A7G1KXA1_9NOCA</name>
<dbReference type="PIRSF" id="PIRSF015582">
    <property type="entry name" value="Cit_lyase_B"/>
    <property type="match status" value="1"/>
</dbReference>
<dbReference type="InterPro" id="IPR011206">
    <property type="entry name" value="Citrate_lyase_beta/mcl1/mcl2"/>
</dbReference>
<feature type="binding site" evidence="4">
    <location>
        <position position="112"/>
    </location>
    <ligand>
        <name>substrate</name>
    </ligand>
</feature>
<evidence type="ECO:0000313" key="7">
    <source>
        <dbReference type="EMBL" id="BCK58659.1"/>
    </source>
</evidence>
<dbReference type="Proteomes" id="UP000516173">
    <property type="component" value="Chromosome"/>
</dbReference>
<keyword evidence="3 5" id="KW-0460">Magnesium</keyword>
<keyword evidence="2 5" id="KW-0479">Metal-binding</keyword>
<sequence>MTWEMPGPAWLFCPADRPERYEKAAAAADVVIVDLEDAVAPADKAAARQALVDNPLDPERTVVRVNAYGTAEHSRDLQALAGTRYRRLMLPKCEAVEQVASLTECEVIALVESPMGALRVGDVMHVDNVIGVMWGAEDLLAGLGGNASRHADNSYRDVARHVRSSTLLAAKAHGKFALDAVYLDIRDSDGLRAEADDAVAVGFDAKVAIHPGQVPVIRAAYAPSPDELAWARRLLAEVPNNRGVFAFEGRMVDGPVVVHAERIVARAGRT</sequence>
<dbReference type="EMBL" id="AP023396">
    <property type="protein sequence ID" value="BCK58659.1"/>
    <property type="molecule type" value="Genomic_DNA"/>
</dbReference>
<evidence type="ECO:0000259" key="6">
    <source>
        <dbReference type="Pfam" id="PF03328"/>
    </source>
</evidence>
<dbReference type="PANTHER" id="PTHR32308:SF10">
    <property type="entry name" value="CITRATE LYASE SUBUNIT BETA"/>
    <property type="match status" value="1"/>
</dbReference>
<evidence type="ECO:0000256" key="3">
    <source>
        <dbReference type="ARBA" id="ARBA00022842"/>
    </source>
</evidence>
<evidence type="ECO:0000256" key="5">
    <source>
        <dbReference type="PIRSR" id="PIRSR015582-2"/>
    </source>
</evidence>
<feature type="binding site" evidence="5">
    <location>
        <position position="112"/>
    </location>
    <ligand>
        <name>Mg(2+)</name>
        <dbReference type="ChEBI" id="CHEBI:18420"/>
    </ligand>
</feature>
<organism evidence="7 8">
    <name type="scientific">Nocardia wallacei</name>
    <dbReference type="NCBI Taxonomy" id="480035"/>
    <lineage>
        <taxon>Bacteria</taxon>
        <taxon>Bacillati</taxon>
        <taxon>Actinomycetota</taxon>
        <taxon>Actinomycetes</taxon>
        <taxon>Mycobacteriales</taxon>
        <taxon>Nocardiaceae</taxon>
        <taxon>Nocardia</taxon>
    </lineage>
</organism>
<dbReference type="SUPFAM" id="SSF51621">
    <property type="entry name" value="Phosphoenolpyruvate/pyruvate domain"/>
    <property type="match status" value="1"/>
</dbReference>
<dbReference type="GO" id="GO:0016829">
    <property type="term" value="F:lyase activity"/>
    <property type="evidence" value="ECO:0007669"/>
    <property type="project" value="UniProtKB-KW"/>
</dbReference>
<evidence type="ECO:0000256" key="1">
    <source>
        <dbReference type="ARBA" id="ARBA00001946"/>
    </source>
</evidence>
<dbReference type="GO" id="GO:0000287">
    <property type="term" value="F:magnesium ion binding"/>
    <property type="evidence" value="ECO:0007669"/>
    <property type="project" value="TreeGrafter"/>
</dbReference>
<dbReference type="InterPro" id="IPR015813">
    <property type="entry name" value="Pyrv/PenolPyrv_kinase-like_dom"/>
</dbReference>
<evidence type="ECO:0000256" key="4">
    <source>
        <dbReference type="PIRSR" id="PIRSR015582-1"/>
    </source>
</evidence>
<dbReference type="InterPro" id="IPR005000">
    <property type="entry name" value="Aldolase/citrate-lyase_domain"/>
</dbReference>
<comment type="cofactor">
    <cofactor evidence="1">
        <name>Mg(2+)</name>
        <dbReference type="ChEBI" id="CHEBI:18420"/>
    </cofactor>
</comment>
<dbReference type="Gene3D" id="3.20.20.60">
    <property type="entry name" value="Phosphoenolpyruvate-binding domains"/>
    <property type="match status" value="1"/>
</dbReference>
<feature type="domain" description="HpcH/HpaI aldolase/citrate lyase" evidence="6">
    <location>
        <begin position="11"/>
        <end position="211"/>
    </location>
</feature>
<feature type="binding site" evidence="5">
    <location>
        <position position="138"/>
    </location>
    <ligand>
        <name>Mg(2+)</name>
        <dbReference type="ChEBI" id="CHEBI:18420"/>
    </ligand>
</feature>
<protein>
    <submittedName>
        <fullName evidence="7">Citrate lyase subunit beta-like protein</fullName>
    </submittedName>
</protein>
<keyword evidence="8" id="KW-1185">Reference proteome</keyword>
<dbReference type="PANTHER" id="PTHR32308">
    <property type="entry name" value="LYASE BETA SUBUNIT, PUTATIVE (AFU_ORTHOLOGUE AFUA_4G13030)-RELATED"/>
    <property type="match status" value="1"/>
</dbReference>
<feature type="binding site" evidence="4">
    <location>
        <position position="64"/>
    </location>
    <ligand>
        <name>substrate</name>
    </ligand>
</feature>
<evidence type="ECO:0000313" key="8">
    <source>
        <dbReference type="Proteomes" id="UP000516173"/>
    </source>
</evidence>
<dbReference type="InterPro" id="IPR040442">
    <property type="entry name" value="Pyrv_kinase-like_dom_sf"/>
</dbReference>
<dbReference type="GeneID" id="80350807"/>
<dbReference type="Pfam" id="PF03328">
    <property type="entry name" value="HpcH_HpaI"/>
    <property type="match status" value="1"/>
</dbReference>
<reference evidence="7 8" key="1">
    <citation type="submission" date="2020-08" db="EMBL/GenBank/DDBJ databases">
        <title>Genome Sequencing of Nocardia wallacei strain FMUON74 and assembly.</title>
        <authorList>
            <person name="Toyokawa M."/>
            <person name="Uesaka K."/>
        </authorList>
    </citation>
    <scope>NUCLEOTIDE SEQUENCE [LARGE SCALE GENOMIC DNA]</scope>
    <source>
        <strain evidence="7 8">FMUON74</strain>
    </source>
</reference>
<keyword evidence="7" id="KW-0456">Lyase</keyword>
<accession>A0A7G1KXA1</accession>
<dbReference type="KEGG" id="nwl:NWFMUON74_64310"/>